<proteinExistence type="inferred from homology"/>
<comment type="caution">
    <text evidence="6">The sequence shown here is derived from an EMBL/GenBank/DDBJ whole genome shotgun (WGS) entry which is preliminary data.</text>
</comment>
<evidence type="ECO:0000313" key="7">
    <source>
        <dbReference type="Proteomes" id="UP000280434"/>
    </source>
</evidence>
<dbReference type="GO" id="GO:0043565">
    <property type="term" value="F:sequence-specific DNA binding"/>
    <property type="evidence" value="ECO:0007669"/>
    <property type="project" value="TreeGrafter"/>
</dbReference>
<dbReference type="PANTHER" id="PTHR30537">
    <property type="entry name" value="HTH-TYPE TRANSCRIPTIONAL REGULATOR"/>
    <property type="match status" value="1"/>
</dbReference>
<dbReference type="InterPro" id="IPR036390">
    <property type="entry name" value="WH_DNA-bd_sf"/>
</dbReference>
<evidence type="ECO:0000313" key="6">
    <source>
        <dbReference type="EMBL" id="RKP43514.1"/>
    </source>
</evidence>
<dbReference type="Proteomes" id="UP000280434">
    <property type="component" value="Unassembled WGS sequence"/>
</dbReference>
<keyword evidence="3" id="KW-0238">DNA-binding</keyword>
<keyword evidence="7" id="KW-1185">Reference proteome</keyword>
<dbReference type="SUPFAM" id="SSF53850">
    <property type="entry name" value="Periplasmic binding protein-like II"/>
    <property type="match status" value="1"/>
</dbReference>
<dbReference type="InterPro" id="IPR005119">
    <property type="entry name" value="LysR_subst-bd"/>
</dbReference>
<feature type="domain" description="HTH lysR-type" evidence="5">
    <location>
        <begin position="9"/>
        <end position="59"/>
    </location>
</feature>
<dbReference type="RefSeq" id="WP_121281701.1">
    <property type="nucleotide sequence ID" value="NZ_RBZV01000019.1"/>
</dbReference>
<keyword evidence="4" id="KW-0804">Transcription</keyword>
<evidence type="ECO:0000256" key="2">
    <source>
        <dbReference type="ARBA" id="ARBA00023015"/>
    </source>
</evidence>
<evidence type="ECO:0000259" key="5">
    <source>
        <dbReference type="PROSITE" id="PS50931"/>
    </source>
</evidence>
<dbReference type="GO" id="GO:0006351">
    <property type="term" value="P:DNA-templated transcription"/>
    <property type="evidence" value="ECO:0007669"/>
    <property type="project" value="TreeGrafter"/>
</dbReference>
<dbReference type="InterPro" id="IPR036388">
    <property type="entry name" value="WH-like_DNA-bd_sf"/>
</dbReference>
<dbReference type="Pfam" id="PF00126">
    <property type="entry name" value="HTH_1"/>
    <property type="match status" value="1"/>
</dbReference>
<name>A0A494X5R0_9BURK</name>
<gene>
    <name evidence="6" type="ORF">D7S89_25735</name>
</gene>
<evidence type="ECO:0000256" key="3">
    <source>
        <dbReference type="ARBA" id="ARBA00023125"/>
    </source>
</evidence>
<comment type="similarity">
    <text evidence="1">Belongs to the LysR transcriptional regulatory family.</text>
</comment>
<accession>A0A494X5R0</accession>
<sequence>MKSDEDYGVLLAVVDHGSLTAAAEALDRSLQSVSRALAAIERQLKITLFTRTTRRVHPTPACLAFVERVRPALREIAAARDELTEQQAQLRGAIRVAAPPAFGARYIAPALAAFLRAHPGVSVELALSERHVDLGEAGADLALRLGHLPSSTLRAKRIGELRRVVFGAPEYFAGRGYPRVPADLADHDCLIRQGLEHDRWEFSEPGMAVDVRGRFRSTSAEACNMAAVAGCGVARAPLWQVRELVESGSVQIVLAEFEPQAAPLNLVWATGRALPRRVRALVDFLAERLSKEVG</sequence>
<dbReference type="Gene3D" id="1.10.10.10">
    <property type="entry name" value="Winged helix-like DNA-binding domain superfamily/Winged helix DNA-binding domain"/>
    <property type="match status" value="1"/>
</dbReference>
<dbReference type="AlphaFoldDB" id="A0A494X5R0"/>
<dbReference type="OrthoDB" id="9786526at2"/>
<dbReference type="GO" id="GO:0003700">
    <property type="term" value="F:DNA-binding transcription factor activity"/>
    <property type="evidence" value="ECO:0007669"/>
    <property type="project" value="InterPro"/>
</dbReference>
<dbReference type="PANTHER" id="PTHR30537:SF5">
    <property type="entry name" value="HTH-TYPE TRANSCRIPTIONAL ACTIVATOR TTDR-RELATED"/>
    <property type="match status" value="1"/>
</dbReference>
<dbReference type="Pfam" id="PF03466">
    <property type="entry name" value="LysR_substrate"/>
    <property type="match status" value="1"/>
</dbReference>
<organism evidence="6 7">
    <name type="scientific">Trinickia fusca</name>
    <dbReference type="NCBI Taxonomy" id="2419777"/>
    <lineage>
        <taxon>Bacteria</taxon>
        <taxon>Pseudomonadati</taxon>
        <taxon>Pseudomonadota</taxon>
        <taxon>Betaproteobacteria</taxon>
        <taxon>Burkholderiales</taxon>
        <taxon>Burkholderiaceae</taxon>
        <taxon>Trinickia</taxon>
    </lineage>
</organism>
<evidence type="ECO:0000256" key="1">
    <source>
        <dbReference type="ARBA" id="ARBA00009437"/>
    </source>
</evidence>
<dbReference type="SUPFAM" id="SSF46785">
    <property type="entry name" value="Winged helix' DNA-binding domain"/>
    <property type="match status" value="1"/>
</dbReference>
<dbReference type="InterPro" id="IPR000847">
    <property type="entry name" value="LysR_HTH_N"/>
</dbReference>
<dbReference type="Gene3D" id="3.40.190.290">
    <property type="match status" value="1"/>
</dbReference>
<dbReference type="EMBL" id="RBZV01000019">
    <property type="protein sequence ID" value="RKP43514.1"/>
    <property type="molecule type" value="Genomic_DNA"/>
</dbReference>
<keyword evidence="2" id="KW-0805">Transcription regulation</keyword>
<evidence type="ECO:0000256" key="4">
    <source>
        <dbReference type="ARBA" id="ARBA00023163"/>
    </source>
</evidence>
<dbReference type="PROSITE" id="PS50931">
    <property type="entry name" value="HTH_LYSR"/>
    <property type="match status" value="1"/>
</dbReference>
<dbReference type="InterPro" id="IPR058163">
    <property type="entry name" value="LysR-type_TF_proteobact-type"/>
</dbReference>
<protein>
    <submittedName>
        <fullName evidence="6">LysR family transcriptional regulator</fullName>
    </submittedName>
</protein>
<reference evidence="6 7" key="1">
    <citation type="submission" date="2018-10" db="EMBL/GenBank/DDBJ databases">
        <title>Paraburkholderia sp. 7MK8-2, isolated from soil.</title>
        <authorList>
            <person name="Gao Z.-H."/>
            <person name="Qiu L.-H."/>
        </authorList>
    </citation>
    <scope>NUCLEOTIDE SEQUENCE [LARGE SCALE GENOMIC DNA]</scope>
    <source>
        <strain evidence="6 7">7MK8-2</strain>
    </source>
</reference>
<dbReference type="CDD" id="cd08422">
    <property type="entry name" value="PBP2_CrgA_like"/>
    <property type="match status" value="1"/>
</dbReference>